<keyword evidence="6 8" id="KW-0378">Hydrolase</keyword>
<gene>
    <name evidence="11" type="ORF">SAMN05421786_103273</name>
</gene>
<feature type="binding site" evidence="7">
    <location>
        <position position="29"/>
    </location>
    <ligand>
        <name>substrate</name>
    </ligand>
</feature>
<dbReference type="InterPro" id="IPR036817">
    <property type="entry name" value="Transthyretin/HIU_hydrolase_sf"/>
</dbReference>
<comment type="catalytic activity">
    <reaction evidence="1 8">
        <text>5-hydroxyisourate + H2O = 5-hydroxy-2-oxo-4-ureido-2,5-dihydro-1H-imidazole-5-carboxylate + H(+)</text>
        <dbReference type="Rhea" id="RHEA:23736"/>
        <dbReference type="ChEBI" id="CHEBI:15377"/>
        <dbReference type="ChEBI" id="CHEBI:15378"/>
        <dbReference type="ChEBI" id="CHEBI:18072"/>
        <dbReference type="ChEBI" id="CHEBI:58639"/>
        <dbReference type="EC" id="3.5.2.17"/>
    </reaction>
</comment>
<feature type="signal peptide" evidence="9">
    <location>
        <begin position="1"/>
        <end position="20"/>
    </location>
</feature>
<dbReference type="Proteomes" id="UP000186744">
    <property type="component" value="Unassembled WGS sequence"/>
</dbReference>
<protein>
    <recommendedName>
        <fullName evidence="8">5-hydroxyisourate hydrolase</fullName>
        <shortName evidence="8">HIU hydrolase</shortName>
        <shortName evidence="8">HIUHase</shortName>
        <ecNumber evidence="8">3.5.2.17</ecNumber>
    </recommendedName>
</protein>
<dbReference type="PROSITE" id="PS00768">
    <property type="entry name" value="TRANSTHYRETIN_1"/>
    <property type="match status" value="1"/>
</dbReference>
<accession>A0A1N7N7A5</accession>
<evidence type="ECO:0000256" key="3">
    <source>
        <dbReference type="ARBA" id="ARBA00009850"/>
    </source>
</evidence>
<evidence type="ECO:0000256" key="2">
    <source>
        <dbReference type="ARBA" id="ARBA00002704"/>
    </source>
</evidence>
<dbReference type="PRINTS" id="PR00189">
    <property type="entry name" value="TRNSTHYRETIN"/>
</dbReference>
<feature type="domain" description="Transthyretin/hydroxyisourate hydrolase" evidence="10">
    <location>
        <begin position="26"/>
        <end position="135"/>
    </location>
</feature>
<dbReference type="InterPro" id="IPR000895">
    <property type="entry name" value="Transthyretin/HIU_hydrolase"/>
</dbReference>
<organism evidence="11 12">
    <name type="scientific">Chryseobacterium ureilyticum</name>
    <dbReference type="NCBI Taxonomy" id="373668"/>
    <lineage>
        <taxon>Bacteria</taxon>
        <taxon>Pseudomonadati</taxon>
        <taxon>Bacteroidota</taxon>
        <taxon>Flavobacteriia</taxon>
        <taxon>Flavobacteriales</taxon>
        <taxon>Weeksellaceae</taxon>
        <taxon>Chryseobacterium group</taxon>
        <taxon>Chryseobacterium</taxon>
    </lineage>
</organism>
<dbReference type="InterPro" id="IPR023416">
    <property type="entry name" value="Transthyretin/HIU_hydrolase_d"/>
</dbReference>
<dbReference type="GO" id="GO:0033971">
    <property type="term" value="F:hydroxyisourate hydrolase activity"/>
    <property type="evidence" value="ECO:0007669"/>
    <property type="project" value="UniProtKB-EC"/>
</dbReference>
<dbReference type="OrthoDB" id="9792386at2"/>
<dbReference type="InterPro" id="IPR014306">
    <property type="entry name" value="Hydroxyisourate_hydrolase"/>
</dbReference>
<comment type="similarity">
    <text evidence="3 8">Belongs to the transthyretin family. 5-hydroxyisourate hydrolase subfamily.</text>
</comment>
<dbReference type="STRING" id="373668.SAMN05421786_103273"/>
<dbReference type="GO" id="GO:0006144">
    <property type="term" value="P:purine nucleobase metabolic process"/>
    <property type="evidence" value="ECO:0007669"/>
    <property type="project" value="UniProtKB-KW"/>
</dbReference>
<evidence type="ECO:0000313" key="12">
    <source>
        <dbReference type="Proteomes" id="UP000186744"/>
    </source>
</evidence>
<dbReference type="PROSITE" id="PS00769">
    <property type="entry name" value="TRANSTHYRETIN_2"/>
    <property type="match status" value="1"/>
</dbReference>
<dbReference type="InterPro" id="IPR023418">
    <property type="entry name" value="Thyroxine_BS"/>
</dbReference>
<feature type="chain" id="PRO_5012139524" description="5-hydroxyisourate hydrolase" evidence="9">
    <location>
        <begin position="21"/>
        <end position="136"/>
    </location>
</feature>
<name>A0A1N7N7A5_9FLAO</name>
<dbReference type="SUPFAM" id="SSF49472">
    <property type="entry name" value="Transthyretin (synonym: prealbumin)"/>
    <property type="match status" value="1"/>
</dbReference>
<evidence type="ECO:0000256" key="4">
    <source>
        <dbReference type="ARBA" id="ARBA00011881"/>
    </source>
</evidence>
<sequence>MKKFLLAFFGFIFLSFSAQEKTGFQLSSHILDISQGQPAGKVEIELEKYNETSKQWVSLGKKQTDNNGRVSDFLPYQKAGNNGKYKLIFFIEDYYKHKNIESFYPSIEVIFKIKDNEHYHVPITLSPFGYSTYRGS</sequence>
<dbReference type="Pfam" id="PF00576">
    <property type="entry name" value="Transthyretin"/>
    <property type="match status" value="1"/>
</dbReference>
<comment type="function">
    <text evidence="2">Catalyzes the hydrolysis of 5-hydroxyisourate (HIU) to 2-oxo-4-hydroxy-4-carboxy-5-ureidoimidazoline (OHCU).</text>
</comment>
<evidence type="ECO:0000259" key="10">
    <source>
        <dbReference type="Pfam" id="PF00576"/>
    </source>
</evidence>
<reference evidence="12" key="1">
    <citation type="submission" date="2017-01" db="EMBL/GenBank/DDBJ databases">
        <authorList>
            <person name="Varghese N."/>
            <person name="Submissions S."/>
        </authorList>
    </citation>
    <scope>NUCLEOTIDE SEQUENCE [LARGE SCALE GENOMIC DNA]</scope>
    <source>
        <strain evidence="12">DSM 18017</strain>
    </source>
</reference>
<dbReference type="InterPro" id="IPR023419">
    <property type="entry name" value="Transthyretin_CS"/>
</dbReference>
<evidence type="ECO:0000256" key="9">
    <source>
        <dbReference type="SAM" id="SignalP"/>
    </source>
</evidence>
<dbReference type="RefSeq" id="WP_076552007.1">
    <property type="nucleotide sequence ID" value="NZ_FTOL01000003.1"/>
</dbReference>
<evidence type="ECO:0000256" key="1">
    <source>
        <dbReference type="ARBA" id="ARBA00001043"/>
    </source>
</evidence>
<evidence type="ECO:0000256" key="7">
    <source>
        <dbReference type="PIRSR" id="PIRSR600895-51"/>
    </source>
</evidence>
<feature type="binding site" evidence="7">
    <location>
        <position position="133"/>
    </location>
    <ligand>
        <name>substrate</name>
    </ligand>
</feature>
<evidence type="ECO:0000256" key="5">
    <source>
        <dbReference type="ARBA" id="ARBA00022631"/>
    </source>
</evidence>
<dbReference type="Gene3D" id="2.60.40.180">
    <property type="entry name" value="Transthyretin/hydroxyisourate hydrolase domain"/>
    <property type="match status" value="1"/>
</dbReference>
<dbReference type="PANTHER" id="PTHR10395">
    <property type="entry name" value="URICASE AND TRANSTHYRETIN-RELATED"/>
    <property type="match status" value="1"/>
</dbReference>
<dbReference type="AlphaFoldDB" id="A0A1N7N7A5"/>
<keyword evidence="12" id="KW-1185">Reference proteome</keyword>
<dbReference type="NCBIfam" id="TIGR02962">
    <property type="entry name" value="hdxy_isourate"/>
    <property type="match status" value="1"/>
</dbReference>
<keyword evidence="5 8" id="KW-0659">Purine metabolism</keyword>
<dbReference type="PANTHER" id="PTHR10395:SF7">
    <property type="entry name" value="5-HYDROXYISOURATE HYDROLASE"/>
    <property type="match status" value="1"/>
</dbReference>
<evidence type="ECO:0000256" key="8">
    <source>
        <dbReference type="RuleBase" id="RU361270"/>
    </source>
</evidence>
<dbReference type="EC" id="3.5.2.17" evidence="8"/>
<dbReference type="EMBL" id="FTOL01000003">
    <property type="protein sequence ID" value="SIS94232.1"/>
    <property type="molecule type" value="Genomic_DNA"/>
</dbReference>
<comment type="subunit">
    <text evidence="4 8">Homotetramer.</text>
</comment>
<dbReference type="CDD" id="cd05822">
    <property type="entry name" value="TLP_HIUase"/>
    <property type="match status" value="1"/>
</dbReference>
<evidence type="ECO:0000313" key="11">
    <source>
        <dbReference type="EMBL" id="SIS94232.1"/>
    </source>
</evidence>
<feature type="binding site" evidence="7">
    <location>
        <position position="69"/>
    </location>
    <ligand>
        <name>substrate</name>
    </ligand>
</feature>
<evidence type="ECO:0000256" key="6">
    <source>
        <dbReference type="ARBA" id="ARBA00022801"/>
    </source>
</evidence>
<proteinExistence type="inferred from homology"/>
<keyword evidence="9" id="KW-0732">Signal</keyword>